<name>A4S9P0_OSTLU</name>
<dbReference type="HOGENOM" id="CLU_026673_20_2_1"/>
<comment type="cofactor">
    <cofactor evidence="1 5">
        <name>Zn(2+)</name>
        <dbReference type="ChEBI" id="CHEBI:29105"/>
    </cofactor>
</comment>
<dbReference type="Gramene" id="ABP00417">
    <property type="protein sequence ID" value="ABP00417"/>
    <property type="gene ID" value="OSTLU_41988"/>
</dbReference>
<keyword evidence="8" id="KW-1185">Reference proteome</keyword>
<dbReference type="SUPFAM" id="SSF51735">
    <property type="entry name" value="NAD(P)-binding Rossmann-fold domains"/>
    <property type="match status" value="1"/>
</dbReference>
<dbReference type="Pfam" id="PF08240">
    <property type="entry name" value="ADH_N"/>
    <property type="match status" value="1"/>
</dbReference>
<comment type="similarity">
    <text evidence="5">Belongs to the zinc-containing alcohol dehydrogenase family.</text>
</comment>
<dbReference type="RefSeq" id="XP_001422100.1">
    <property type="nucleotide sequence ID" value="XM_001422063.1"/>
</dbReference>
<dbReference type="OMA" id="KEQWLFK"/>
<evidence type="ECO:0000256" key="2">
    <source>
        <dbReference type="ARBA" id="ARBA00022723"/>
    </source>
</evidence>
<evidence type="ECO:0000256" key="1">
    <source>
        <dbReference type="ARBA" id="ARBA00001947"/>
    </source>
</evidence>
<evidence type="ECO:0000256" key="5">
    <source>
        <dbReference type="RuleBase" id="RU361277"/>
    </source>
</evidence>
<dbReference type="InterPro" id="IPR036291">
    <property type="entry name" value="NAD(P)-bd_dom_sf"/>
</dbReference>
<dbReference type="eggNOG" id="KOG0023">
    <property type="taxonomic scope" value="Eukaryota"/>
</dbReference>
<dbReference type="InterPro" id="IPR002328">
    <property type="entry name" value="ADH_Zn_CS"/>
</dbReference>
<dbReference type="SMART" id="SM00829">
    <property type="entry name" value="PKS_ER"/>
    <property type="match status" value="1"/>
</dbReference>
<proteinExistence type="inferred from homology"/>
<dbReference type="Proteomes" id="UP000001568">
    <property type="component" value="Chromosome 17"/>
</dbReference>
<dbReference type="Gene3D" id="3.90.180.10">
    <property type="entry name" value="Medium-chain alcohol dehydrogenases, catalytic domain"/>
    <property type="match status" value="1"/>
</dbReference>
<evidence type="ECO:0000313" key="8">
    <source>
        <dbReference type="Proteomes" id="UP000001568"/>
    </source>
</evidence>
<dbReference type="AlphaFoldDB" id="A4S9P0"/>
<dbReference type="GeneID" id="5006262"/>
<dbReference type="GO" id="GO:0016616">
    <property type="term" value="F:oxidoreductase activity, acting on the CH-OH group of donors, NAD or NADP as acceptor"/>
    <property type="evidence" value="ECO:0007669"/>
    <property type="project" value="InterPro"/>
</dbReference>
<dbReference type="Pfam" id="PF00107">
    <property type="entry name" value="ADH_zinc_N"/>
    <property type="match status" value="1"/>
</dbReference>
<keyword evidence="2 5" id="KW-0479">Metal-binding</keyword>
<dbReference type="Gene3D" id="3.40.50.720">
    <property type="entry name" value="NAD(P)-binding Rossmann-like Domain"/>
    <property type="match status" value="1"/>
</dbReference>
<dbReference type="PROSITE" id="PS00059">
    <property type="entry name" value="ADH_ZINC"/>
    <property type="match status" value="1"/>
</dbReference>
<dbReference type="InterPro" id="IPR013154">
    <property type="entry name" value="ADH-like_N"/>
</dbReference>
<dbReference type="PANTHER" id="PTHR42683">
    <property type="entry name" value="ALDEHYDE REDUCTASE"/>
    <property type="match status" value="1"/>
</dbReference>
<evidence type="ECO:0000256" key="4">
    <source>
        <dbReference type="ARBA" id="ARBA00023002"/>
    </source>
</evidence>
<dbReference type="STRING" id="436017.A4S9P0"/>
<dbReference type="GO" id="GO:0008270">
    <property type="term" value="F:zinc ion binding"/>
    <property type="evidence" value="ECO:0007669"/>
    <property type="project" value="InterPro"/>
</dbReference>
<dbReference type="KEGG" id="olu:OSTLU_41988"/>
<sequence length="408" mass="43787">MEVELRAEGEHFNSQAASDALFSVDEAWGKNLVGALILELYSELQNDDKDTTIGFAALAQGEDLVPFKYRLPDMTPTSVEVKVEYCGLCGSDDHLIVGDYGEYAVWPQVCGHEVVGTVTQVGTAVTTLKAGQRVGVGWQSSSCHDCEWCARGDEQLCSSVGCTCCEGNKGGFADRMRLNDSQFCYKIPDALSSAEVAPLLCGGQTVWTPLNEQTKSSDRVGILGLGGLGHMAIKFAKALGREVTAISSSASKRADALSHGASRFLVHTNQEEMDAAASSLDFILVTIATNKEVDFAKFFPLLRPRGTICFVGMCPPIQADVFTLGFTMNNITTSNTGGKKDMVQMLEFCARHKIGASVAVSPLSEINTAITALRTGESHFRHVLVNDVSSGSQHRRMASAFGSGFPSR</sequence>
<dbReference type="SUPFAM" id="SSF50129">
    <property type="entry name" value="GroES-like"/>
    <property type="match status" value="1"/>
</dbReference>
<keyword evidence="3 5" id="KW-0862">Zinc</keyword>
<gene>
    <name evidence="7" type="ORF">OSTLU_41988</name>
</gene>
<evidence type="ECO:0000256" key="3">
    <source>
        <dbReference type="ARBA" id="ARBA00022833"/>
    </source>
</evidence>
<dbReference type="InterPro" id="IPR011032">
    <property type="entry name" value="GroES-like_sf"/>
</dbReference>
<reference evidence="7 8" key="1">
    <citation type="journal article" date="2007" name="Proc. Natl. Acad. Sci. U.S.A.">
        <title>The tiny eukaryote Ostreococcus provides genomic insights into the paradox of plankton speciation.</title>
        <authorList>
            <person name="Palenik B."/>
            <person name="Grimwood J."/>
            <person name="Aerts A."/>
            <person name="Rouze P."/>
            <person name="Salamov A."/>
            <person name="Putnam N."/>
            <person name="Dupont C."/>
            <person name="Jorgensen R."/>
            <person name="Derelle E."/>
            <person name="Rombauts S."/>
            <person name="Zhou K."/>
            <person name="Otillar R."/>
            <person name="Merchant S.S."/>
            <person name="Podell S."/>
            <person name="Gaasterland T."/>
            <person name="Napoli C."/>
            <person name="Gendler K."/>
            <person name="Manuell A."/>
            <person name="Tai V."/>
            <person name="Vallon O."/>
            <person name="Piganeau G."/>
            <person name="Jancek S."/>
            <person name="Heijde M."/>
            <person name="Jabbari K."/>
            <person name="Bowler C."/>
            <person name="Lohr M."/>
            <person name="Robbens S."/>
            <person name="Werner G."/>
            <person name="Dubchak I."/>
            <person name="Pazour G.J."/>
            <person name="Ren Q."/>
            <person name="Paulsen I."/>
            <person name="Delwiche C."/>
            <person name="Schmutz J."/>
            <person name="Rokhsar D."/>
            <person name="Van de Peer Y."/>
            <person name="Moreau H."/>
            <person name="Grigoriev I.V."/>
        </authorList>
    </citation>
    <scope>NUCLEOTIDE SEQUENCE [LARGE SCALE GENOMIC DNA]</scope>
    <source>
        <strain evidence="7 8">CCE9901</strain>
    </source>
</reference>
<protein>
    <recommendedName>
        <fullName evidence="6">Enoyl reductase (ER) domain-containing protein</fullName>
    </recommendedName>
</protein>
<feature type="domain" description="Enoyl reductase (ER)" evidence="6">
    <location>
        <begin position="61"/>
        <end position="385"/>
    </location>
</feature>
<keyword evidence="4" id="KW-0560">Oxidoreductase</keyword>
<dbReference type="CDD" id="cd05283">
    <property type="entry name" value="CAD1"/>
    <property type="match status" value="1"/>
</dbReference>
<dbReference type="InterPro" id="IPR020843">
    <property type="entry name" value="ER"/>
</dbReference>
<evidence type="ECO:0000313" key="7">
    <source>
        <dbReference type="EMBL" id="ABP00417.1"/>
    </source>
</evidence>
<accession>A4S9P0</accession>
<evidence type="ECO:0000259" key="6">
    <source>
        <dbReference type="SMART" id="SM00829"/>
    </source>
</evidence>
<dbReference type="FunFam" id="3.40.50.720:FF:000022">
    <property type="entry name" value="Cinnamyl alcohol dehydrogenase"/>
    <property type="match status" value="1"/>
</dbReference>
<organism evidence="7 8">
    <name type="scientific">Ostreococcus lucimarinus (strain CCE9901)</name>
    <dbReference type="NCBI Taxonomy" id="436017"/>
    <lineage>
        <taxon>Eukaryota</taxon>
        <taxon>Viridiplantae</taxon>
        <taxon>Chlorophyta</taxon>
        <taxon>Mamiellophyceae</taxon>
        <taxon>Mamiellales</taxon>
        <taxon>Bathycoccaceae</taxon>
        <taxon>Ostreococcus</taxon>
    </lineage>
</organism>
<dbReference type="InterPro" id="IPR047109">
    <property type="entry name" value="CAD-like"/>
</dbReference>
<dbReference type="InterPro" id="IPR013149">
    <property type="entry name" value="ADH-like_C"/>
</dbReference>
<dbReference type="EMBL" id="CP000597">
    <property type="protein sequence ID" value="ABP00417.1"/>
    <property type="molecule type" value="Genomic_DNA"/>
</dbReference>
<dbReference type="OrthoDB" id="1879366at2759"/>